<protein>
    <submittedName>
        <fullName evidence="1">Uncharacterized protein</fullName>
    </submittedName>
</protein>
<dbReference type="Proteomes" id="UP000287171">
    <property type="component" value="Unassembled WGS sequence"/>
</dbReference>
<name>A0A402BDA2_9CHLR</name>
<proteinExistence type="predicted"/>
<keyword evidence="2" id="KW-1185">Reference proteome</keyword>
<comment type="caution">
    <text evidence="1">The sequence shown here is derived from an EMBL/GenBank/DDBJ whole genome shotgun (WGS) entry which is preliminary data.</text>
</comment>
<reference evidence="2" key="1">
    <citation type="submission" date="2018-12" db="EMBL/GenBank/DDBJ databases">
        <title>Tengunoibacter tsumagoiensis gen. nov., sp. nov., Dictyobacter kobayashii sp. nov., D. alpinus sp. nov., and D. joshuensis sp. nov. and description of Dictyobacteraceae fam. nov. within the order Ktedonobacterales isolated from Tengu-no-mugimeshi.</title>
        <authorList>
            <person name="Wang C.M."/>
            <person name="Zheng Y."/>
            <person name="Sakai Y."/>
            <person name="Toyoda A."/>
            <person name="Minakuchi Y."/>
            <person name="Abe K."/>
            <person name="Yokota A."/>
            <person name="Yabe S."/>
        </authorList>
    </citation>
    <scope>NUCLEOTIDE SEQUENCE [LARGE SCALE GENOMIC DNA]</scope>
    <source>
        <strain evidence="2">Uno16</strain>
    </source>
</reference>
<organism evidence="1 2">
    <name type="scientific">Dictyobacter alpinus</name>
    <dbReference type="NCBI Taxonomy" id="2014873"/>
    <lineage>
        <taxon>Bacteria</taxon>
        <taxon>Bacillati</taxon>
        <taxon>Chloroflexota</taxon>
        <taxon>Ktedonobacteria</taxon>
        <taxon>Ktedonobacterales</taxon>
        <taxon>Dictyobacteraceae</taxon>
        <taxon>Dictyobacter</taxon>
    </lineage>
</organism>
<evidence type="ECO:0000313" key="2">
    <source>
        <dbReference type="Proteomes" id="UP000287171"/>
    </source>
</evidence>
<accession>A0A402BDA2</accession>
<evidence type="ECO:0000313" key="1">
    <source>
        <dbReference type="EMBL" id="GCE29335.1"/>
    </source>
</evidence>
<gene>
    <name evidence="1" type="ORF">KDA_48190</name>
</gene>
<dbReference type="EMBL" id="BIFT01000002">
    <property type="protein sequence ID" value="GCE29335.1"/>
    <property type="molecule type" value="Genomic_DNA"/>
</dbReference>
<sequence>MCSEPGKKQKTLRATTLLTTAINVTILVTLEEKKSDEREYSFHSGTAYCHLDGMSITTARDLKFQSDRR</sequence>
<dbReference type="AlphaFoldDB" id="A0A402BDA2"/>